<dbReference type="STRING" id="1903181.BTN85_0633"/>
<dbReference type="InterPro" id="IPR003209">
    <property type="entry name" value="METHMP_CycHdrlase"/>
</dbReference>
<dbReference type="GO" id="GO:0006730">
    <property type="term" value="P:one-carbon metabolic process"/>
    <property type="evidence" value="ECO:0007669"/>
    <property type="project" value="UniProtKB-UniRule"/>
</dbReference>
<evidence type="ECO:0000256" key="4">
    <source>
        <dbReference type="ARBA" id="ARBA00020597"/>
    </source>
</evidence>
<dbReference type="FunCoup" id="A0A1Q6DUX8">
    <property type="interactions" value="38"/>
</dbReference>
<comment type="catalytic activity">
    <reaction evidence="8">
        <text>5,10-methenyl-5,6,7,8-tetrahydromethanopterin + H2O = N(5)-formyl-5,6,7,8-tetrahydromethanopterin + H(+)</text>
        <dbReference type="Rhea" id="RHEA:19053"/>
        <dbReference type="ChEBI" id="CHEBI:15377"/>
        <dbReference type="ChEBI" id="CHEBI:15378"/>
        <dbReference type="ChEBI" id="CHEBI:58018"/>
        <dbReference type="ChEBI" id="CHEBI:58337"/>
        <dbReference type="EC" id="3.5.4.27"/>
    </reaction>
</comment>
<dbReference type="Gene3D" id="3.10.340.11">
    <property type="entry name" value="Methenyltetrahydromethanopterin Cyclohydrolase, Chain A, domain 1"/>
    <property type="match status" value="1"/>
</dbReference>
<reference evidence="10" key="1">
    <citation type="submission" date="2016-12" db="EMBL/GenBank/DDBJ databases">
        <title>Discovery of methanogenic haloarchaea.</title>
        <authorList>
            <person name="Sorokin D.Y."/>
            <person name="Makarova K.S."/>
            <person name="Abbas B."/>
            <person name="Ferrer M."/>
            <person name="Golyshin P.N."/>
        </authorList>
    </citation>
    <scope>NUCLEOTIDE SEQUENCE [LARGE SCALE GENOMIC DNA]</scope>
    <source>
        <strain evidence="10">HMET1</strain>
    </source>
</reference>
<comment type="caution">
    <text evidence="10">The sequence shown here is derived from an EMBL/GenBank/DDBJ whole genome shotgun (WGS) entry which is preliminary data.</text>
</comment>
<dbReference type="EMBL" id="MSDW01000001">
    <property type="protein sequence ID" value="OKY78148.1"/>
    <property type="molecule type" value="Genomic_DNA"/>
</dbReference>
<evidence type="ECO:0000313" key="10">
    <source>
        <dbReference type="EMBL" id="OKY78148.1"/>
    </source>
</evidence>
<comment type="subcellular location">
    <subcellularLocation>
        <location evidence="1">Cytoplasm</location>
    </subcellularLocation>
</comment>
<evidence type="ECO:0000256" key="7">
    <source>
        <dbReference type="ARBA" id="ARBA00022801"/>
    </source>
</evidence>
<dbReference type="InParanoid" id="A0A1Q6DUX8"/>
<dbReference type="GO" id="GO:0005737">
    <property type="term" value="C:cytoplasm"/>
    <property type="evidence" value="ECO:0007669"/>
    <property type="project" value="UniProtKB-SubCell"/>
</dbReference>
<dbReference type="Gene3D" id="3.30.1030.10">
    <property type="entry name" value="Methenyltetrahydromethanopterin Cyclohydrolase, Chain A, domain 2"/>
    <property type="match status" value="1"/>
</dbReference>
<evidence type="ECO:0000256" key="6">
    <source>
        <dbReference type="ARBA" id="ARBA00022563"/>
    </source>
</evidence>
<dbReference type="Proteomes" id="UP000185744">
    <property type="component" value="Unassembled WGS sequence"/>
</dbReference>
<dbReference type="NCBIfam" id="TIGR03120">
    <property type="entry name" value="one_C_mch"/>
    <property type="match status" value="1"/>
</dbReference>
<accession>A0A1Q6DUX8</accession>
<evidence type="ECO:0000256" key="1">
    <source>
        <dbReference type="ARBA" id="ARBA00004496"/>
    </source>
</evidence>
<keyword evidence="7" id="KW-0378">Hydrolase</keyword>
<organism evidence="10 11">
    <name type="scientific">Methanohalarchaeum thermophilum</name>
    <dbReference type="NCBI Taxonomy" id="1903181"/>
    <lineage>
        <taxon>Archaea</taxon>
        <taxon>Methanobacteriati</taxon>
        <taxon>Methanobacteriota</taxon>
        <taxon>Methanonatronarchaeia</taxon>
        <taxon>Methanonatronarchaeales</taxon>
        <taxon>Methanonatronarchaeaceae</taxon>
        <taxon>Candidatus Methanohalarchaeum</taxon>
    </lineage>
</organism>
<evidence type="ECO:0000313" key="11">
    <source>
        <dbReference type="Proteomes" id="UP000185744"/>
    </source>
</evidence>
<protein>
    <recommendedName>
        <fullName evidence="4 9">Methenyltetrahydromethanopterin cyclohydrolase</fullName>
        <ecNumber evidence="3 9">3.5.4.27</ecNumber>
    </recommendedName>
</protein>
<comment type="similarity">
    <text evidence="2">Belongs to the MCH family.</text>
</comment>
<dbReference type="Pfam" id="PF02289">
    <property type="entry name" value="MCH"/>
    <property type="match status" value="1"/>
</dbReference>
<evidence type="ECO:0000256" key="5">
    <source>
        <dbReference type="ARBA" id="ARBA00022490"/>
    </source>
</evidence>
<dbReference type="GO" id="GO:0018759">
    <property type="term" value="F:methenyltetrahydromethanopterin cyclohydrolase activity"/>
    <property type="evidence" value="ECO:0007669"/>
    <property type="project" value="UniProtKB-UniRule"/>
</dbReference>
<keyword evidence="11" id="KW-1185">Reference proteome</keyword>
<evidence type="ECO:0000256" key="9">
    <source>
        <dbReference type="NCBIfam" id="TIGR03120"/>
    </source>
</evidence>
<evidence type="ECO:0000256" key="2">
    <source>
        <dbReference type="ARBA" id="ARBA00006902"/>
    </source>
</evidence>
<keyword evidence="5" id="KW-0963">Cytoplasm</keyword>
<dbReference type="AlphaFoldDB" id="A0A1Q6DUX8"/>
<gene>
    <name evidence="10" type="ORF">BTN85_0633</name>
</gene>
<evidence type="ECO:0000256" key="3">
    <source>
        <dbReference type="ARBA" id="ARBA00012765"/>
    </source>
</evidence>
<dbReference type="SUPFAM" id="SSF56199">
    <property type="entry name" value="Methenyltetrahydromethanopterin cyclohydrolase"/>
    <property type="match status" value="1"/>
</dbReference>
<dbReference type="EC" id="3.5.4.27" evidence="3 9"/>
<sequence length="301" mass="32826">MNKINLNDSTYGLIEELLGWSDELGVKLKERLGASIFDFSAGGYEAGLIFSEVCLGGVSTVGLTEMNISQLRLPAVQINTGLPVLSCYKCQKADWKIEDKIASGPAKLVRSEKEDFVSDIGILALESAEEPDKDDIREISNQCGVDPSDLFILYAPVDSLVGSIQVAARVIETSLFKLDALGYDIDNVESAFGTAPIPPVSSSEKIALAKTNDSIIYGGSVNLNVKEDFDFSKVPSDQSSFYGEKMEAVFSRFDYKLHEVDEDVFAPAKIVVNNLDNGKFESYGKINNEVLLDSFGLKEES</sequence>
<keyword evidence="6" id="KW-0554">One-carbon metabolism</keyword>
<name>A0A1Q6DUX8_METT1</name>
<proteinExistence type="inferred from homology"/>
<evidence type="ECO:0000256" key="8">
    <source>
        <dbReference type="ARBA" id="ARBA00048684"/>
    </source>
</evidence>